<name>A0A916Y433_9HYPH</name>
<evidence type="ECO:0000313" key="2">
    <source>
        <dbReference type="EMBL" id="GGD30518.1"/>
    </source>
</evidence>
<dbReference type="Proteomes" id="UP000613160">
    <property type="component" value="Unassembled WGS sequence"/>
</dbReference>
<dbReference type="Gene3D" id="2.10.260.10">
    <property type="match status" value="1"/>
</dbReference>
<dbReference type="RefSeq" id="WP_188853471.1">
    <property type="nucleotide sequence ID" value="NZ_BMJJ01000009.1"/>
</dbReference>
<dbReference type="EMBL" id="BMJJ01000009">
    <property type="protein sequence ID" value="GGD30518.1"/>
    <property type="molecule type" value="Genomic_DNA"/>
</dbReference>
<reference evidence="2" key="1">
    <citation type="journal article" date="2014" name="Int. J. Syst. Evol. Microbiol.">
        <title>Complete genome sequence of Corynebacterium casei LMG S-19264T (=DSM 44701T), isolated from a smear-ripened cheese.</title>
        <authorList>
            <consortium name="US DOE Joint Genome Institute (JGI-PGF)"/>
            <person name="Walter F."/>
            <person name="Albersmeier A."/>
            <person name="Kalinowski J."/>
            <person name="Ruckert C."/>
        </authorList>
    </citation>
    <scope>NUCLEOTIDE SEQUENCE</scope>
    <source>
        <strain evidence="2">CGMCC 1.15493</strain>
    </source>
</reference>
<organism evidence="2 3">
    <name type="scientific">Aureimonas glaciei</name>
    <dbReference type="NCBI Taxonomy" id="1776957"/>
    <lineage>
        <taxon>Bacteria</taxon>
        <taxon>Pseudomonadati</taxon>
        <taxon>Pseudomonadota</taxon>
        <taxon>Alphaproteobacteria</taxon>
        <taxon>Hyphomicrobiales</taxon>
        <taxon>Aurantimonadaceae</taxon>
        <taxon>Aureimonas</taxon>
    </lineage>
</organism>
<dbReference type="InterPro" id="IPR037914">
    <property type="entry name" value="SpoVT-AbrB_sf"/>
</dbReference>
<feature type="domain" description="SpoVT-AbrB" evidence="1">
    <location>
        <begin position="15"/>
        <end position="49"/>
    </location>
</feature>
<reference evidence="2" key="2">
    <citation type="submission" date="2020-09" db="EMBL/GenBank/DDBJ databases">
        <authorList>
            <person name="Sun Q."/>
            <person name="Zhou Y."/>
        </authorList>
    </citation>
    <scope>NUCLEOTIDE SEQUENCE</scope>
    <source>
        <strain evidence="2">CGMCC 1.15493</strain>
    </source>
</reference>
<dbReference type="GO" id="GO:0003677">
    <property type="term" value="F:DNA binding"/>
    <property type="evidence" value="ECO:0007669"/>
    <property type="project" value="InterPro"/>
</dbReference>
<dbReference type="InterPro" id="IPR007159">
    <property type="entry name" value="SpoVT-AbrB_dom"/>
</dbReference>
<keyword evidence="3" id="KW-1185">Reference proteome</keyword>
<evidence type="ECO:0000259" key="1">
    <source>
        <dbReference type="Pfam" id="PF04014"/>
    </source>
</evidence>
<dbReference type="AlphaFoldDB" id="A0A916Y433"/>
<accession>A0A916Y433</accession>
<comment type="caution">
    <text evidence="2">The sequence shown here is derived from an EMBL/GenBank/DDBJ whole genome shotgun (WGS) entry which is preliminary data.</text>
</comment>
<proteinExistence type="predicted"/>
<sequence length="84" mass="9348">MQTKETTAKVFMDNGSRAVRIPTEFVLEGDEVTIRQEKDGAIIIQPTAPTGLLDWLATLEPLDDEEALPEITDDDLPPLRDVKL</sequence>
<evidence type="ECO:0000313" key="3">
    <source>
        <dbReference type="Proteomes" id="UP000613160"/>
    </source>
</evidence>
<protein>
    <recommendedName>
        <fullName evidence="1">SpoVT-AbrB domain-containing protein</fullName>
    </recommendedName>
</protein>
<dbReference type="SUPFAM" id="SSF89447">
    <property type="entry name" value="AbrB/MazE/MraZ-like"/>
    <property type="match status" value="1"/>
</dbReference>
<dbReference type="Pfam" id="PF04014">
    <property type="entry name" value="MazE_antitoxin"/>
    <property type="match status" value="1"/>
</dbReference>
<gene>
    <name evidence="2" type="ORF">GCM10011335_36940</name>
</gene>